<dbReference type="InterPro" id="IPR013785">
    <property type="entry name" value="Aldolase_TIM"/>
</dbReference>
<dbReference type="InterPro" id="IPR052899">
    <property type="entry name" value="Class-I_DAHP_synthase"/>
</dbReference>
<dbReference type="GO" id="GO:0016832">
    <property type="term" value="F:aldehyde-lyase activity"/>
    <property type="evidence" value="ECO:0007669"/>
    <property type="project" value="InterPro"/>
</dbReference>
<dbReference type="Pfam" id="PF00793">
    <property type="entry name" value="DAHP_synth_1"/>
    <property type="match status" value="1"/>
</dbReference>
<dbReference type="NCBIfam" id="TIGR01361">
    <property type="entry name" value="DAHP_synth_Bsub"/>
    <property type="match status" value="1"/>
</dbReference>
<dbReference type="GO" id="GO:0016740">
    <property type="term" value="F:transferase activity"/>
    <property type="evidence" value="ECO:0007669"/>
    <property type="project" value="UniProtKB-KW"/>
</dbReference>
<name>H5SIF8_9BACT</name>
<accession>H5SIF8</accession>
<reference evidence="3" key="1">
    <citation type="journal article" date="2005" name="Environ. Microbiol.">
        <title>Genetic and functional properties of uncultivated thermophilic crenarchaeotes from a subsurface gold mine as revealed by analysis of genome fragments.</title>
        <authorList>
            <person name="Nunoura T."/>
            <person name="Hirayama H."/>
            <person name="Takami H."/>
            <person name="Oida H."/>
            <person name="Nishi S."/>
            <person name="Shimamura S."/>
            <person name="Suzuki Y."/>
            <person name="Inagaki F."/>
            <person name="Takai K."/>
            <person name="Nealson K.H."/>
            <person name="Horikoshi K."/>
        </authorList>
    </citation>
    <scope>NUCLEOTIDE SEQUENCE</scope>
</reference>
<organism evidence="3">
    <name type="scientific">uncultured Bacteroidota bacterium</name>
    <dbReference type="NCBI Taxonomy" id="152509"/>
    <lineage>
        <taxon>Bacteria</taxon>
        <taxon>Pseudomonadati</taxon>
        <taxon>Bacteroidota</taxon>
        <taxon>environmental samples</taxon>
    </lineage>
</organism>
<feature type="domain" description="DAHP synthetase I/KDSA" evidence="2">
    <location>
        <begin position="2"/>
        <end position="223"/>
    </location>
</feature>
<dbReference type="EMBL" id="AP011733">
    <property type="protein sequence ID" value="BAL55944.1"/>
    <property type="molecule type" value="Genomic_DNA"/>
</dbReference>
<dbReference type="Gene3D" id="3.20.20.70">
    <property type="entry name" value="Aldolase class I"/>
    <property type="match status" value="1"/>
</dbReference>
<reference evidence="3" key="2">
    <citation type="journal article" date="2012" name="PLoS ONE">
        <title>A Deeply Branching Thermophilic Bacterium with an Ancient Acetyl-CoA Pathway Dominates a Subsurface Ecosystem.</title>
        <authorList>
            <person name="Takami H."/>
            <person name="Noguchi H."/>
            <person name="Takaki Y."/>
            <person name="Uchiyama I."/>
            <person name="Toyoda A."/>
            <person name="Nishi S."/>
            <person name="Chee G.-J."/>
            <person name="Arai W."/>
            <person name="Nunoura T."/>
            <person name="Itoh T."/>
            <person name="Hattori M."/>
            <person name="Takai K."/>
        </authorList>
    </citation>
    <scope>NUCLEOTIDE SEQUENCE</scope>
</reference>
<dbReference type="PANTHER" id="PTHR43018">
    <property type="entry name" value="PHOSPHO-2-DEHYDRO-3-DEOXYHEPTONATE ALDOLASE"/>
    <property type="match status" value="1"/>
</dbReference>
<dbReference type="SUPFAM" id="SSF51569">
    <property type="entry name" value="Aldolase"/>
    <property type="match status" value="1"/>
</dbReference>
<evidence type="ECO:0000256" key="1">
    <source>
        <dbReference type="ARBA" id="ARBA00022679"/>
    </source>
</evidence>
<dbReference type="PANTHER" id="PTHR43018:SF2">
    <property type="entry name" value="PHOSPHO-2-DEHYDRO-3-DEOXYHEPTONATE ALDOLASE"/>
    <property type="match status" value="1"/>
</dbReference>
<sequence length="234" mass="25738">MESRDSLLVVAQALQAVGVHALRGGAFKARTSPYAFQGLGEKALDWLLEARALTGLPLCVEVLSEKHLPLYEEIDILQVGARNMDDYWLLKEVGALRKPVLLKRNPQATLEEFLLAAEYLLLHGAPWVLLCERGIRTFDRSLRYTLDVGALSVLKQRTKLPVGADPSHAAGRWMYVEPLALAAVAAGAEALLIEVHPEPLKARSDAPQQLTVEQYARLVEKVKALYAALSPQVS</sequence>
<evidence type="ECO:0000313" key="3">
    <source>
        <dbReference type="EMBL" id="BAL55944.1"/>
    </source>
</evidence>
<protein>
    <submittedName>
        <fullName evidence="3">Hypothetical conserved protein</fullName>
    </submittedName>
</protein>
<proteinExistence type="predicted"/>
<dbReference type="GO" id="GO:0009073">
    <property type="term" value="P:aromatic amino acid family biosynthetic process"/>
    <property type="evidence" value="ECO:0007669"/>
    <property type="project" value="InterPro"/>
</dbReference>
<dbReference type="InterPro" id="IPR006268">
    <property type="entry name" value="DAHP_syn_2"/>
</dbReference>
<evidence type="ECO:0000259" key="2">
    <source>
        <dbReference type="Pfam" id="PF00793"/>
    </source>
</evidence>
<dbReference type="InterPro" id="IPR006218">
    <property type="entry name" value="DAHP1/KDSA"/>
</dbReference>
<dbReference type="AlphaFoldDB" id="H5SIF8"/>
<gene>
    <name evidence="3" type="ORF">HGMM_F32H02C17</name>
</gene>
<keyword evidence="1" id="KW-0808">Transferase</keyword>